<feature type="compositionally biased region" description="Basic and acidic residues" evidence="1">
    <location>
        <begin position="232"/>
        <end position="246"/>
    </location>
</feature>
<feature type="region of interest" description="Disordered" evidence="1">
    <location>
        <begin position="40"/>
        <end position="61"/>
    </location>
</feature>
<evidence type="ECO:0000313" key="3">
    <source>
        <dbReference type="Proteomes" id="UP001152622"/>
    </source>
</evidence>
<keyword evidence="3" id="KW-1185">Reference proteome</keyword>
<feature type="region of interest" description="Disordered" evidence="1">
    <location>
        <begin position="230"/>
        <end position="304"/>
    </location>
</feature>
<dbReference type="OrthoDB" id="10583288at2759"/>
<accession>A0A9Q1F1F4</accession>
<comment type="caution">
    <text evidence="2">The sequence shown here is derived from an EMBL/GenBank/DDBJ whole genome shotgun (WGS) entry which is preliminary data.</text>
</comment>
<dbReference type="EMBL" id="JAINUF010000010">
    <property type="protein sequence ID" value="KAJ8349101.1"/>
    <property type="molecule type" value="Genomic_DNA"/>
</dbReference>
<feature type="compositionally biased region" description="Polar residues" evidence="1">
    <location>
        <begin position="168"/>
        <end position="193"/>
    </location>
</feature>
<proteinExistence type="predicted"/>
<feature type="region of interest" description="Disordered" evidence="1">
    <location>
        <begin position="168"/>
        <end position="218"/>
    </location>
</feature>
<evidence type="ECO:0000313" key="2">
    <source>
        <dbReference type="EMBL" id="KAJ8349101.1"/>
    </source>
</evidence>
<sequence length="304" mass="33940">MFQGSEASLSSVQRDFDAIKALAEAEKPKHNTKVTKLKTKPSEAKVVEAEEGEKDHPSEDCAGYHRQLESTVCLMREMLSLQEVEMVELKELVLSHQAPSESTQHLRDQLSQMKNELKASVLELRGEVQELQQDREVLRRELGAVREELHLRDRTVQSLREQLQSLKSTCKHQAQTPDSQPSTSTLTETNPVQIQPIPTSTPTLTETSPAAQSQKRTTQPYAWNASTTMSHLQERLSQHISEDAEGCRPWPQPKQPPPGSADDPPAFIQLASTSLPHRGTPPRSGHSTTTSAAPPDPERRQQDM</sequence>
<reference evidence="2" key="1">
    <citation type="journal article" date="2023" name="Science">
        <title>Genome structures resolve the early diversification of teleost fishes.</title>
        <authorList>
            <person name="Parey E."/>
            <person name="Louis A."/>
            <person name="Montfort J."/>
            <person name="Bouchez O."/>
            <person name="Roques C."/>
            <person name="Iampietro C."/>
            <person name="Lluch J."/>
            <person name="Castinel A."/>
            <person name="Donnadieu C."/>
            <person name="Desvignes T."/>
            <person name="Floi Bucao C."/>
            <person name="Jouanno E."/>
            <person name="Wen M."/>
            <person name="Mejri S."/>
            <person name="Dirks R."/>
            <person name="Jansen H."/>
            <person name="Henkel C."/>
            <person name="Chen W.J."/>
            <person name="Zahm M."/>
            <person name="Cabau C."/>
            <person name="Klopp C."/>
            <person name="Thompson A.W."/>
            <person name="Robinson-Rechavi M."/>
            <person name="Braasch I."/>
            <person name="Lecointre G."/>
            <person name="Bobe J."/>
            <person name="Postlethwait J.H."/>
            <person name="Berthelot C."/>
            <person name="Roest Crollius H."/>
            <person name="Guiguen Y."/>
        </authorList>
    </citation>
    <scope>NUCLEOTIDE SEQUENCE</scope>
    <source>
        <strain evidence="2">WJC10195</strain>
    </source>
</reference>
<feature type="compositionally biased region" description="Low complexity" evidence="1">
    <location>
        <begin position="196"/>
        <end position="209"/>
    </location>
</feature>
<evidence type="ECO:0000256" key="1">
    <source>
        <dbReference type="SAM" id="MobiDB-lite"/>
    </source>
</evidence>
<feature type="compositionally biased region" description="Pro residues" evidence="1">
    <location>
        <begin position="250"/>
        <end position="259"/>
    </location>
</feature>
<organism evidence="2 3">
    <name type="scientific">Synaphobranchus kaupii</name>
    <name type="common">Kaup's arrowtooth eel</name>
    <dbReference type="NCBI Taxonomy" id="118154"/>
    <lineage>
        <taxon>Eukaryota</taxon>
        <taxon>Metazoa</taxon>
        <taxon>Chordata</taxon>
        <taxon>Craniata</taxon>
        <taxon>Vertebrata</taxon>
        <taxon>Euteleostomi</taxon>
        <taxon>Actinopterygii</taxon>
        <taxon>Neopterygii</taxon>
        <taxon>Teleostei</taxon>
        <taxon>Anguilliformes</taxon>
        <taxon>Synaphobranchidae</taxon>
        <taxon>Synaphobranchus</taxon>
    </lineage>
</organism>
<gene>
    <name evidence="2" type="ORF">SKAU_G00276900</name>
</gene>
<dbReference type="AlphaFoldDB" id="A0A9Q1F1F4"/>
<name>A0A9Q1F1F4_SYNKA</name>
<dbReference type="Proteomes" id="UP001152622">
    <property type="component" value="Chromosome 10"/>
</dbReference>
<protein>
    <submittedName>
        <fullName evidence="2">Uncharacterized protein</fullName>
    </submittedName>
</protein>